<protein>
    <recommendedName>
        <fullName evidence="2">Allantoinase composite domain-containing protein</fullName>
    </recommendedName>
</protein>
<proteinExistence type="predicted"/>
<dbReference type="AlphaFoldDB" id="A0A0D3E4D9"/>
<evidence type="ECO:0000313" key="4">
    <source>
        <dbReference type="Proteomes" id="UP000032141"/>
    </source>
</evidence>
<name>A0A0D3E4D9_BRAOL</name>
<dbReference type="HOGENOM" id="CLU_1689176_0_0_1"/>
<feature type="domain" description="Allantoinase composite" evidence="2">
    <location>
        <begin position="45"/>
        <end position="78"/>
    </location>
</feature>
<keyword evidence="4" id="KW-1185">Reference proteome</keyword>
<sequence length="156" mass="17046">MSGRGSEMALINLETHVLLLSGGFVVLMLQSKLLFIQPDWNLTMTMEVNGGIIVSVVKEEDWFKKHRSRVKVIDYGEAVIMPGLVDVLGVEGAGSSGSSSPSGRFVRLEMEGGSFEPSVSKLENMDVRFRMEGGNFEPSASDRASMRPRIQSFASS</sequence>
<dbReference type="Proteomes" id="UP000032141">
    <property type="component" value="Chromosome C9"/>
</dbReference>
<dbReference type="InterPro" id="IPR056854">
    <property type="entry name" value="ALN_composite"/>
</dbReference>
<reference evidence="3" key="2">
    <citation type="submission" date="2015-03" db="UniProtKB">
        <authorList>
            <consortium name="EnsemblPlants"/>
        </authorList>
    </citation>
    <scope>IDENTIFICATION</scope>
</reference>
<evidence type="ECO:0000256" key="1">
    <source>
        <dbReference type="SAM" id="MobiDB-lite"/>
    </source>
</evidence>
<dbReference type="Pfam" id="PF24890">
    <property type="entry name" value="ALN_composite"/>
    <property type="match status" value="1"/>
</dbReference>
<evidence type="ECO:0000313" key="3">
    <source>
        <dbReference type="EnsemblPlants" id="Bo9g033820.1"/>
    </source>
</evidence>
<feature type="region of interest" description="Disordered" evidence="1">
    <location>
        <begin position="133"/>
        <end position="156"/>
    </location>
</feature>
<organism evidence="3 4">
    <name type="scientific">Brassica oleracea var. oleracea</name>
    <dbReference type="NCBI Taxonomy" id="109376"/>
    <lineage>
        <taxon>Eukaryota</taxon>
        <taxon>Viridiplantae</taxon>
        <taxon>Streptophyta</taxon>
        <taxon>Embryophyta</taxon>
        <taxon>Tracheophyta</taxon>
        <taxon>Spermatophyta</taxon>
        <taxon>Magnoliopsida</taxon>
        <taxon>eudicotyledons</taxon>
        <taxon>Gunneridae</taxon>
        <taxon>Pentapetalae</taxon>
        <taxon>rosids</taxon>
        <taxon>malvids</taxon>
        <taxon>Brassicales</taxon>
        <taxon>Brassicaceae</taxon>
        <taxon>Brassiceae</taxon>
        <taxon>Brassica</taxon>
    </lineage>
</organism>
<evidence type="ECO:0000259" key="2">
    <source>
        <dbReference type="Pfam" id="PF24890"/>
    </source>
</evidence>
<dbReference type="Gramene" id="Bo9g033820.1">
    <property type="protein sequence ID" value="Bo9g033820.1"/>
    <property type="gene ID" value="Bo9g033820"/>
</dbReference>
<accession>A0A0D3E4D9</accession>
<dbReference type="EnsemblPlants" id="Bo9g033820.1">
    <property type="protein sequence ID" value="Bo9g033820.1"/>
    <property type="gene ID" value="Bo9g033820"/>
</dbReference>
<reference evidence="3 4" key="1">
    <citation type="journal article" date="2014" name="Genome Biol.">
        <title>Transcriptome and methylome profiling reveals relics of genome dominance in the mesopolyploid Brassica oleracea.</title>
        <authorList>
            <person name="Parkin I.A."/>
            <person name="Koh C."/>
            <person name="Tang H."/>
            <person name="Robinson S.J."/>
            <person name="Kagale S."/>
            <person name="Clarke W.E."/>
            <person name="Town C.D."/>
            <person name="Nixon J."/>
            <person name="Krishnakumar V."/>
            <person name="Bidwell S.L."/>
            <person name="Denoeud F."/>
            <person name="Belcram H."/>
            <person name="Links M.G."/>
            <person name="Just J."/>
            <person name="Clarke C."/>
            <person name="Bender T."/>
            <person name="Huebert T."/>
            <person name="Mason A.S."/>
            <person name="Pires J.C."/>
            <person name="Barker G."/>
            <person name="Moore J."/>
            <person name="Walley P.G."/>
            <person name="Manoli S."/>
            <person name="Batley J."/>
            <person name="Edwards D."/>
            <person name="Nelson M.N."/>
            <person name="Wang X."/>
            <person name="Paterson A.H."/>
            <person name="King G."/>
            <person name="Bancroft I."/>
            <person name="Chalhoub B."/>
            <person name="Sharpe A.G."/>
        </authorList>
    </citation>
    <scope>NUCLEOTIDE SEQUENCE</scope>
    <source>
        <strain evidence="3 4">cv. TO1000</strain>
    </source>
</reference>
<dbReference type="STRING" id="109376.A0A0D3E4D9"/>